<accession>A0A5R8YYA1</accession>
<gene>
    <name evidence="4" type="ORF">FED44_19325</name>
</gene>
<comment type="caution">
    <text evidence="4">The sequence shown here is derived from an EMBL/GenBank/DDBJ whole genome shotgun (WGS) entry which is preliminary data.</text>
</comment>
<dbReference type="GO" id="GO:0006508">
    <property type="term" value="P:proteolysis"/>
    <property type="evidence" value="ECO:0007669"/>
    <property type="project" value="InterPro"/>
</dbReference>
<feature type="compositionally biased region" description="Low complexity" evidence="1">
    <location>
        <begin position="535"/>
        <end position="552"/>
    </location>
</feature>
<feature type="transmembrane region" description="Helical" evidence="2">
    <location>
        <begin position="751"/>
        <end position="770"/>
    </location>
</feature>
<evidence type="ECO:0000313" key="4">
    <source>
        <dbReference type="EMBL" id="TLP57736.1"/>
    </source>
</evidence>
<feature type="compositionally biased region" description="Low complexity" evidence="1">
    <location>
        <begin position="571"/>
        <end position="611"/>
    </location>
</feature>
<dbReference type="InterPro" id="IPR018247">
    <property type="entry name" value="EF_Hand_1_Ca_BS"/>
</dbReference>
<keyword evidence="5" id="KW-1185">Reference proteome</keyword>
<dbReference type="InterPro" id="IPR011600">
    <property type="entry name" value="Pept_C14_caspase"/>
</dbReference>
<keyword evidence="2" id="KW-0812">Transmembrane</keyword>
<dbReference type="Gene3D" id="3.40.50.1460">
    <property type="match status" value="1"/>
</dbReference>
<reference evidence="4" key="1">
    <citation type="submission" date="2019-05" db="EMBL/GenBank/DDBJ databases">
        <title>Isolation, diversity and antifungal activity of Actinobacteria from wheat.</title>
        <authorList>
            <person name="Yu B."/>
        </authorList>
    </citation>
    <scope>NUCLEOTIDE SEQUENCE [LARGE SCALE GENOMIC DNA]</scope>
    <source>
        <strain evidence="4">NEAU-HEGS1-5</strain>
    </source>
</reference>
<feature type="transmembrane region" description="Helical" evidence="2">
    <location>
        <begin position="812"/>
        <end position="829"/>
    </location>
</feature>
<feature type="compositionally biased region" description="Low complexity" evidence="1">
    <location>
        <begin position="490"/>
        <end position="527"/>
    </location>
</feature>
<protein>
    <recommendedName>
        <fullName evidence="3">Peptidase C14 caspase domain-containing protein</fullName>
    </recommendedName>
</protein>
<proteinExistence type="predicted"/>
<feature type="transmembrane region" description="Helical" evidence="2">
    <location>
        <begin position="888"/>
        <end position="912"/>
    </location>
</feature>
<evidence type="ECO:0000259" key="3">
    <source>
        <dbReference type="Pfam" id="PF00656"/>
    </source>
</evidence>
<dbReference type="OrthoDB" id="491589at2"/>
<dbReference type="PROSITE" id="PS00018">
    <property type="entry name" value="EF_HAND_1"/>
    <property type="match status" value="1"/>
</dbReference>
<dbReference type="PRINTS" id="PR01217">
    <property type="entry name" value="PRICHEXTENSN"/>
</dbReference>
<organism evidence="4 5">
    <name type="scientific">Microbispora triticiradicis</name>
    <dbReference type="NCBI Taxonomy" id="2200763"/>
    <lineage>
        <taxon>Bacteria</taxon>
        <taxon>Bacillati</taxon>
        <taxon>Actinomycetota</taxon>
        <taxon>Actinomycetes</taxon>
        <taxon>Streptosporangiales</taxon>
        <taxon>Streptosporangiaceae</taxon>
        <taxon>Microbispora</taxon>
    </lineage>
</organism>
<feature type="transmembrane region" description="Helical" evidence="2">
    <location>
        <begin position="782"/>
        <end position="800"/>
    </location>
</feature>
<feature type="region of interest" description="Disordered" evidence="1">
    <location>
        <begin position="456"/>
        <end position="552"/>
    </location>
</feature>
<feature type="domain" description="Peptidase C14 caspase" evidence="3">
    <location>
        <begin position="145"/>
        <end position="377"/>
    </location>
</feature>
<feature type="compositionally biased region" description="Pro residues" evidence="1">
    <location>
        <begin position="468"/>
        <end position="489"/>
    </location>
</feature>
<evidence type="ECO:0000256" key="2">
    <source>
        <dbReference type="SAM" id="Phobius"/>
    </source>
</evidence>
<dbReference type="NCBIfam" id="NF047832">
    <property type="entry name" value="caspase_w_EACC1"/>
    <property type="match status" value="1"/>
</dbReference>
<feature type="transmembrane region" description="Helical" evidence="2">
    <location>
        <begin position="721"/>
        <end position="739"/>
    </location>
</feature>
<evidence type="ECO:0000313" key="5">
    <source>
        <dbReference type="Proteomes" id="UP000309033"/>
    </source>
</evidence>
<dbReference type="InterPro" id="IPR051425">
    <property type="entry name" value="Formin_Homology"/>
</dbReference>
<name>A0A5R8YYA1_9ACTN</name>
<keyword evidence="2" id="KW-0472">Membrane</keyword>
<keyword evidence="2" id="KW-1133">Transmembrane helix</keyword>
<feature type="region of interest" description="Disordered" evidence="1">
    <location>
        <begin position="571"/>
        <end position="631"/>
    </location>
</feature>
<evidence type="ECO:0000256" key="1">
    <source>
        <dbReference type="SAM" id="MobiDB-lite"/>
    </source>
</evidence>
<sequence length="922" mass="96376">MAAETTRLTIRITGAGAQGDAQGNADPRELEDLTARLRAELLEIDVLAAENEAGAPPPPGARAVLSFSLGGLVVSLAGTELLAAVVNAVTAWLTRNQHRSAKLTIDGDAIELTGVPSGEQRRLTDLWVRRHEGGRQGDAGAPAAKRTALIVAGDEYRDPGLRRLRAPARDAEALARVLGDPAIGGFQVRTLLNEPTHVVSEMVEEFFADRAPDDVLLLHFSCHGVKDDNGELYFATPSTKLNRLGATAVSAEFVNRRMSRSRSRRMILLLDCCYAGAWARGALPRAGTGVHVEEQFGGRGRVVITASNAMEYAFDGTELADTQEQAPSVFTRALVEGLESGDADHDQDGYVGIDELYDYVYDKVRRTTPGQTPGKWAFDLQGDLYVARRARPVTVPSPLPVELQAVIDNSIPRVRAGAVEELRRLLRSRHEGLALAARLTLEELADDDSRMVSKAAAEALATARKPRPAPAPASPAPAPAPAPQPPPSAPASAPQSAASTPTSLPASAPLAPASVPQSAASTPTSLPASPPPAPASASAGPTPTSSSPASAARSAFPASASVAASVPPAPVSEAQLAPPAPKSSSQSAQSAPASATVVKPPSSDPSASSVSEAETPEPPNPSGGVTGPGNRLLRAFRPHGRAFDLRTLALPAAFLLASAPLSWLTPVAVIWQWLLVAAALGTGLLPSDGPAREIARGLAAGLGAVMLGLLAFFAAEFGSGWSMWIAAAGTLLILVVVMLEDAPETARWSWLGDRAVSLVAVAVVVAHFVSPERITRGAGETPQWWGAMVVSAVCLCLFVVRVIEQRRDTRALIAFVLGAAATVLVVLDLGRAEVLRFYLPTLLVVLLLGIRPASGRPEFLAAARLSLVAGVLQGVADRGMANRDFSPFVIPYTMGHLILQLVAALLVAIAAYTAGRTRSSHD</sequence>
<feature type="transmembrane region" description="Helical" evidence="2">
    <location>
        <begin position="669"/>
        <end position="685"/>
    </location>
</feature>
<dbReference type="AlphaFoldDB" id="A0A5R8YYA1"/>
<dbReference type="Pfam" id="PF00656">
    <property type="entry name" value="Peptidase_C14"/>
    <property type="match status" value="1"/>
</dbReference>
<feature type="transmembrane region" description="Helical" evidence="2">
    <location>
        <begin position="697"/>
        <end position="715"/>
    </location>
</feature>
<dbReference type="EMBL" id="VANP01000007">
    <property type="protein sequence ID" value="TLP57736.1"/>
    <property type="molecule type" value="Genomic_DNA"/>
</dbReference>
<dbReference type="GO" id="GO:0004197">
    <property type="term" value="F:cysteine-type endopeptidase activity"/>
    <property type="evidence" value="ECO:0007669"/>
    <property type="project" value="InterPro"/>
</dbReference>
<dbReference type="PANTHER" id="PTHR45725:SF1">
    <property type="entry name" value="DISHEVELLED ASSOCIATED ACTIVATOR OF MORPHOGENESIS, ISOFORM D"/>
    <property type="match status" value="1"/>
</dbReference>
<dbReference type="Proteomes" id="UP000309033">
    <property type="component" value="Unassembled WGS sequence"/>
</dbReference>
<dbReference type="PANTHER" id="PTHR45725">
    <property type="entry name" value="FORMIN HOMOLOGY 2 FAMILY MEMBER"/>
    <property type="match status" value="1"/>
</dbReference>